<gene>
    <name evidence="7" type="ORF">LCPAC101_01720</name>
</gene>
<dbReference type="SMART" id="SM00490">
    <property type="entry name" value="HELICc"/>
    <property type="match status" value="1"/>
</dbReference>
<dbReference type="PROSITE" id="PS51194">
    <property type="entry name" value="HELICASE_CTER"/>
    <property type="match status" value="1"/>
</dbReference>
<dbReference type="EMBL" id="MK500445">
    <property type="protein sequence ID" value="QBK89889.1"/>
    <property type="molecule type" value="Genomic_DNA"/>
</dbReference>
<keyword evidence="3 7" id="KW-0347">Helicase</keyword>
<dbReference type="SMART" id="SM00487">
    <property type="entry name" value="DEXDc"/>
    <property type="match status" value="1"/>
</dbReference>
<evidence type="ECO:0000259" key="6">
    <source>
        <dbReference type="PROSITE" id="PS51194"/>
    </source>
</evidence>
<evidence type="ECO:0000256" key="2">
    <source>
        <dbReference type="ARBA" id="ARBA00022801"/>
    </source>
</evidence>
<dbReference type="GO" id="GO:0005524">
    <property type="term" value="F:ATP binding"/>
    <property type="evidence" value="ECO:0007669"/>
    <property type="project" value="UniProtKB-KW"/>
</dbReference>
<dbReference type="InterPro" id="IPR027417">
    <property type="entry name" value="P-loop_NTPase"/>
</dbReference>
<keyword evidence="1" id="KW-0547">Nucleotide-binding</keyword>
<dbReference type="Pfam" id="PF00271">
    <property type="entry name" value="Helicase_C"/>
    <property type="match status" value="1"/>
</dbReference>
<evidence type="ECO:0000256" key="4">
    <source>
        <dbReference type="ARBA" id="ARBA00022840"/>
    </source>
</evidence>
<feature type="domain" description="Helicase ATP-binding" evidence="5">
    <location>
        <begin position="14"/>
        <end position="178"/>
    </location>
</feature>
<evidence type="ECO:0000256" key="1">
    <source>
        <dbReference type="ARBA" id="ARBA00022741"/>
    </source>
</evidence>
<dbReference type="GO" id="GO:0008094">
    <property type="term" value="F:ATP-dependent activity, acting on DNA"/>
    <property type="evidence" value="ECO:0007669"/>
    <property type="project" value="TreeGrafter"/>
</dbReference>
<dbReference type="InterPro" id="IPR000330">
    <property type="entry name" value="SNF2_N"/>
</dbReference>
<keyword evidence="4" id="KW-0067">ATP-binding</keyword>
<evidence type="ECO:0000313" key="7">
    <source>
        <dbReference type="EMBL" id="QBK89889.1"/>
    </source>
</evidence>
<accession>A0A481Z4G4</accession>
<organism evidence="7">
    <name type="scientific">Pithovirus LCPAC101</name>
    <dbReference type="NCBI Taxonomy" id="2506586"/>
    <lineage>
        <taxon>Viruses</taxon>
        <taxon>Pithoviruses</taxon>
    </lineage>
</organism>
<dbReference type="PANTHER" id="PTHR45626:SF17">
    <property type="entry name" value="HELICASE-LIKE TRANSCRIPTION FACTOR"/>
    <property type="match status" value="1"/>
</dbReference>
<dbReference type="GO" id="GO:0006281">
    <property type="term" value="P:DNA repair"/>
    <property type="evidence" value="ECO:0007669"/>
    <property type="project" value="TreeGrafter"/>
</dbReference>
<dbReference type="GO" id="GO:0016787">
    <property type="term" value="F:hydrolase activity"/>
    <property type="evidence" value="ECO:0007669"/>
    <property type="project" value="UniProtKB-KW"/>
</dbReference>
<name>A0A481Z4G4_9VIRU</name>
<dbReference type="SUPFAM" id="SSF52540">
    <property type="entry name" value="P-loop containing nucleoside triphosphate hydrolases"/>
    <property type="match status" value="2"/>
</dbReference>
<keyword evidence="2" id="KW-0378">Hydrolase</keyword>
<protein>
    <submittedName>
        <fullName evidence="7">DEAD/SNF2-like helicase</fullName>
    </submittedName>
</protein>
<proteinExistence type="predicted"/>
<dbReference type="InterPro" id="IPR049730">
    <property type="entry name" value="SNF2/RAD54-like_C"/>
</dbReference>
<evidence type="ECO:0000256" key="3">
    <source>
        <dbReference type="ARBA" id="ARBA00022806"/>
    </source>
</evidence>
<dbReference type="InterPro" id="IPR050628">
    <property type="entry name" value="SNF2_RAD54_helicase_TF"/>
</dbReference>
<dbReference type="Gene3D" id="3.40.50.300">
    <property type="entry name" value="P-loop containing nucleotide triphosphate hydrolases"/>
    <property type="match status" value="2"/>
</dbReference>
<dbReference type="PROSITE" id="PS51192">
    <property type="entry name" value="HELICASE_ATP_BIND_1"/>
    <property type="match status" value="1"/>
</dbReference>
<dbReference type="PANTHER" id="PTHR45626">
    <property type="entry name" value="TRANSCRIPTION TERMINATION FACTOR 2-RELATED"/>
    <property type="match status" value="1"/>
</dbReference>
<dbReference type="InterPro" id="IPR001650">
    <property type="entry name" value="Helicase_C-like"/>
</dbReference>
<evidence type="ECO:0000259" key="5">
    <source>
        <dbReference type="PROSITE" id="PS51192"/>
    </source>
</evidence>
<reference evidence="7" key="1">
    <citation type="journal article" date="2019" name="MBio">
        <title>Virus Genomes from Deep Sea Sediments Expand the Ocean Megavirome and Support Independent Origins of Viral Gigantism.</title>
        <authorList>
            <person name="Backstrom D."/>
            <person name="Yutin N."/>
            <person name="Jorgensen S.L."/>
            <person name="Dharamshi J."/>
            <person name="Homa F."/>
            <person name="Zaremba-Niedwiedzka K."/>
            <person name="Spang A."/>
            <person name="Wolf Y.I."/>
            <person name="Koonin E.V."/>
            <person name="Ettema T.J."/>
        </authorList>
    </citation>
    <scope>NUCLEOTIDE SEQUENCE</scope>
</reference>
<feature type="domain" description="Helicase C-terminal" evidence="6">
    <location>
        <begin position="370"/>
        <end position="514"/>
    </location>
</feature>
<sequence length="547" mass="62787">MSFDLLNDYQKNIFKECISKGSGGLSLPKGSGKTLLSLVISLNQTKNPILILCSKSLIGHWVSEINKFFEDTLNVETVHSSYIKNINQWKIKEDTQIVITTPDLIRNIYSKLDLGSHLITQKFVIHAYVNFYHCPRNPILHSNIGIASLYSIKWGCIILDESQNHLNILSKKGRALCLLSWDHLWLTSGDLHPDGKLNKVFCYYLMLRLECPDNIPDFTSYIKNGNFNLNGGLKTTMVHRFTNEAFINKPKLHHIILDHSMCKEEKLIYTMFRNLVKQFDDKIKQIKNVRAHTGNLHNNDDLVRFSSGLRAMISHLRQSLVSPILPIANSIIKISEVNEKNEIATVINQSVRELGIYSWLDSEECVKSSRIKKVLEKLNELSNKQVIIFSAYRTSINILNHFITDRECFNVHSSMNAKRREIEINNFKASTDGVLLLTYAIGSVGLNLQSCHQVILIDYEWSSHITSQAICRLYRMGQKSEDVYVYYLTANTGIEKCILNKQLQKKKMADDMFYGRVITIPTKFKIADMVKMVLTEDNITLLNEIYI</sequence>
<dbReference type="CDD" id="cd18793">
    <property type="entry name" value="SF2_C_SNF"/>
    <property type="match status" value="1"/>
</dbReference>
<dbReference type="GO" id="GO:0004386">
    <property type="term" value="F:helicase activity"/>
    <property type="evidence" value="ECO:0007669"/>
    <property type="project" value="UniProtKB-KW"/>
</dbReference>
<dbReference type="InterPro" id="IPR014001">
    <property type="entry name" value="Helicase_ATP-bd"/>
</dbReference>
<dbReference type="Pfam" id="PF00176">
    <property type="entry name" value="SNF2-rel_dom"/>
    <property type="match status" value="1"/>
</dbReference>